<dbReference type="HOGENOM" id="CLU_142948_0_0_1"/>
<protein>
    <recommendedName>
        <fullName evidence="4">BZIP domain-containing protein</fullName>
    </recommendedName>
</protein>
<sequence length="145" mass="17613">MRTYKIQDYLLITQHKPTETKTTIRKNTHFTVMSSAPRNHTSPRWENQQTFRNIVTHEEQERARRQGREVPFLESRLEMLNRHLLDTNHQLRAKLDELHVLQRRYEELRRVNGELMTTRRRLERRNGELSLENDMLRGLSRGGRR</sequence>
<dbReference type="Proteomes" id="UP000027730">
    <property type="component" value="Unassembled WGS sequence"/>
</dbReference>
<dbReference type="AlphaFoldDB" id="A0A074WG84"/>
<dbReference type="EMBL" id="KL584712">
    <property type="protein sequence ID" value="KEQ72038.1"/>
    <property type="molecule type" value="Genomic_DNA"/>
</dbReference>
<dbReference type="RefSeq" id="XP_013426404.1">
    <property type="nucleotide sequence ID" value="XM_013570950.1"/>
</dbReference>
<reference evidence="2 3" key="1">
    <citation type="journal article" date="2014" name="BMC Genomics">
        <title>Genome sequencing of four Aureobasidium pullulans varieties: biotechnological potential, stress tolerance, and description of new species.</title>
        <authorList>
            <person name="Gostin Ar C."/>
            <person name="Ohm R.A."/>
            <person name="Kogej T."/>
            <person name="Sonjak S."/>
            <person name="Turk M."/>
            <person name="Zajc J."/>
            <person name="Zalar P."/>
            <person name="Grube M."/>
            <person name="Sun H."/>
            <person name="Han J."/>
            <person name="Sharma A."/>
            <person name="Chiniquy J."/>
            <person name="Ngan C.Y."/>
            <person name="Lipzen A."/>
            <person name="Barry K."/>
            <person name="Grigoriev I.V."/>
            <person name="Gunde-Cimerman N."/>
        </authorList>
    </citation>
    <scope>NUCLEOTIDE SEQUENCE [LARGE SCALE GENOMIC DNA]</scope>
    <source>
        <strain evidence="2 3">CBS 147.97</strain>
    </source>
</reference>
<evidence type="ECO:0008006" key="4">
    <source>
        <dbReference type="Google" id="ProtNLM"/>
    </source>
</evidence>
<feature type="coiled-coil region" evidence="1">
    <location>
        <begin position="91"/>
        <end position="125"/>
    </location>
</feature>
<gene>
    <name evidence="2" type="ORF">M436DRAFT_73767</name>
</gene>
<proteinExistence type="predicted"/>
<keyword evidence="1" id="KW-0175">Coiled coil</keyword>
<keyword evidence="3" id="KW-1185">Reference proteome</keyword>
<accession>A0A074WG84</accession>
<name>A0A074WG84_9PEZI</name>
<evidence type="ECO:0000313" key="2">
    <source>
        <dbReference type="EMBL" id="KEQ72038.1"/>
    </source>
</evidence>
<dbReference type="GeneID" id="25415363"/>
<evidence type="ECO:0000313" key="3">
    <source>
        <dbReference type="Proteomes" id="UP000027730"/>
    </source>
</evidence>
<organism evidence="2 3">
    <name type="scientific">Aureobasidium namibiae CBS 147.97</name>
    <dbReference type="NCBI Taxonomy" id="1043004"/>
    <lineage>
        <taxon>Eukaryota</taxon>
        <taxon>Fungi</taxon>
        <taxon>Dikarya</taxon>
        <taxon>Ascomycota</taxon>
        <taxon>Pezizomycotina</taxon>
        <taxon>Dothideomycetes</taxon>
        <taxon>Dothideomycetidae</taxon>
        <taxon>Dothideales</taxon>
        <taxon>Saccotheciaceae</taxon>
        <taxon>Aureobasidium</taxon>
    </lineage>
</organism>
<evidence type="ECO:0000256" key="1">
    <source>
        <dbReference type="SAM" id="Coils"/>
    </source>
</evidence>
<dbReference type="OrthoDB" id="3929187at2759"/>